<name>A0AAN5DCW4_9BILA</name>
<feature type="compositionally biased region" description="Low complexity" evidence="1">
    <location>
        <begin position="252"/>
        <end position="264"/>
    </location>
</feature>
<feature type="region of interest" description="Disordered" evidence="1">
    <location>
        <begin position="240"/>
        <end position="281"/>
    </location>
</feature>
<evidence type="ECO:0000256" key="1">
    <source>
        <dbReference type="SAM" id="MobiDB-lite"/>
    </source>
</evidence>
<dbReference type="AlphaFoldDB" id="A0AAN5DCW4"/>
<feature type="chain" id="PRO_5043024798" evidence="2">
    <location>
        <begin position="18"/>
        <end position="281"/>
    </location>
</feature>
<comment type="caution">
    <text evidence="3">The sequence shown here is derived from an EMBL/GenBank/DDBJ whole genome shotgun (WGS) entry which is preliminary data.</text>
</comment>
<evidence type="ECO:0000313" key="4">
    <source>
        <dbReference type="Proteomes" id="UP001328107"/>
    </source>
</evidence>
<accession>A0AAN5DCW4</accession>
<dbReference type="EMBL" id="BTRK01000006">
    <property type="protein sequence ID" value="GMR59529.1"/>
    <property type="molecule type" value="Genomic_DNA"/>
</dbReference>
<gene>
    <name evidence="3" type="ORF">PMAYCL1PPCAC_29724</name>
</gene>
<dbReference type="Proteomes" id="UP001328107">
    <property type="component" value="Unassembled WGS sequence"/>
</dbReference>
<keyword evidence="2" id="KW-0732">Signal</keyword>
<evidence type="ECO:0000256" key="2">
    <source>
        <dbReference type="SAM" id="SignalP"/>
    </source>
</evidence>
<keyword evidence="4" id="KW-1185">Reference proteome</keyword>
<feature type="signal peptide" evidence="2">
    <location>
        <begin position="1"/>
        <end position="17"/>
    </location>
</feature>
<protein>
    <submittedName>
        <fullName evidence="3">Uncharacterized protein</fullName>
    </submittedName>
</protein>
<sequence length="281" mass="30290">MIHQLLFLSLSLASFECSSNFVIENEKTGEGEECLSPLTRSLEGREKGMEVVETEETLVASFVNLNCGHAFACDNEVAHCWSHCQCINPSGEALSGCCIPNTMSEMELFRGVVADYVIQNCGIAFACDSEYGCSFDSECVNPSGERLSGCCVPRGMGREDLEEVEGVSSSVDSLQFGSLNGIDLQSMVLLHHCDPSFACDHIGAPCAENSWCINPSEGALASCCVPKGITREELATGVLKVKREGEEENEESGNYQSSSSSNVGHCIPRVSMANETNHEEL</sequence>
<proteinExistence type="predicted"/>
<reference evidence="4" key="1">
    <citation type="submission" date="2022-10" db="EMBL/GenBank/DDBJ databases">
        <title>Genome assembly of Pristionchus species.</title>
        <authorList>
            <person name="Yoshida K."/>
            <person name="Sommer R.J."/>
        </authorList>
    </citation>
    <scope>NUCLEOTIDE SEQUENCE [LARGE SCALE GENOMIC DNA]</scope>
    <source>
        <strain evidence="4">RS5460</strain>
    </source>
</reference>
<evidence type="ECO:0000313" key="3">
    <source>
        <dbReference type="EMBL" id="GMR59529.1"/>
    </source>
</evidence>
<organism evidence="3 4">
    <name type="scientific">Pristionchus mayeri</name>
    <dbReference type="NCBI Taxonomy" id="1317129"/>
    <lineage>
        <taxon>Eukaryota</taxon>
        <taxon>Metazoa</taxon>
        <taxon>Ecdysozoa</taxon>
        <taxon>Nematoda</taxon>
        <taxon>Chromadorea</taxon>
        <taxon>Rhabditida</taxon>
        <taxon>Rhabditina</taxon>
        <taxon>Diplogasteromorpha</taxon>
        <taxon>Diplogasteroidea</taxon>
        <taxon>Neodiplogasteridae</taxon>
        <taxon>Pristionchus</taxon>
    </lineage>
</organism>